<dbReference type="InterPro" id="IPR055378">
    <property type="entry name" value="GH3_C"/>
</dbReference>
<organism evidence="3 4">
    <name type="scientific">Acetobacterium woodii (strain ATCC 29683 / DSM 1030 / JCM 2381 / KCTC 1655 / WB1)</name>
    <dbReference type="NCBI Taxonomy" id="931626"/>
    <lineage>
        <taxon>Bacteria</taxon>
        <taxon>Bacillati</taxon>
        <taxon>Bacillota</taxon>
        <taxon>Clostridia</taxon>
        <taxon>Eubacteriales</taxon>
        <taxon>Eubacteriaceae</taxon>
        <taxon>Acetobacterium</taxon>
    </lineage>
</organism>
<dbReference type="AlphaFoldDB" id="H6LES6"/>
<name>H6LES6_ACEWD</name>
<evidence type="ECO:0000259" key="2">
    <source>
        <dbReference type="Pfam" id="PF23572"/>
    </source>
</evidence>
<evidence type="ECO:0008006" key="5">
    <source>
        <dbReference type="Google" id="ProtNLM"/>
    </source>
</evidence>
<dbReference type="InterPro" id="IPR004993">
    <property type="entry name" value="GH3"/>
</dbReference>
<evidence type="ECO:0000313" key="4">
    <source>
        <dbReference type="Proteomes" id="UP000007177"/>
    </source>
</evidence>
<dbReference type="Pfam" id="PF23571">
    <property type="entry name" value="GH3_M"/>
    <property type="match status" value="1"/>
</dbReference>
<dbReference type="Pfam" id="PF23572">
    <property type="entry name" value="GH3_C"/>
    <property type="match status" value="1"/>
</dbReference>
<feature type="domain" description="GH3 middle" evidence="1">
    <location>
        <begin position="371"/>
        <end position="433"/>
    </location>
</feature>
<dbReference type="OrthoDB" id="614636at2"/>
<dbReference type="PROSITE" id="PS00455">
    <property type="entry name" value="AMP_BINDING"/>
    <property type="match status" value="1"/>
</dbReference>
<sequence length="573" mass="64690">MTKESIPKETLHDIFEGMTGHSIPEKLKQMSNEKLIKSFYFMENNPEYTQKSVLQDILKSAENSEFGQKMGFSEISTIERFKEKLPISNYSDLEAEIEKLKAGKKDVLFNGATASFIATSGSTGVPKLIPESKNGEIIKGLVSQIRAILLLMLAPEVMEPQKKILAIANPSEYGKTVGGIPIGSASGQAAKDLPAELKKKMVLPVEMMLAKDLGNEATDYLTIRYALEEKQLVGVVCSNIAHFNILLKKMKTFAGDLLDDIENGQISSKIAISETLREQLTAKLRPNPQRANELRVIYDTHKQLDVASIWPEFSVISCWMSASAANIVTDIKKNLPNHVKFLEWGYGASEGKFNIPDRAGNPAGLPALFGYFFEFLPVDANNQETLLAHELEPGAYYELIVTSYSGLYRYNMKDIVYVTDMNNQIPRIVFVSKSSESLVVDELKLMVYEIDRHIKKISDDLAEEIRFFQVLLDENEKKLIFILEPCSETFNYKSFRETLETSLTTENQVYQKLRQSRQLLPAEVIAVIDGYRDSLFTRSIMPGKNVNQTKLKTIVREYPDHNSIIYWAKEGEK</sequence>
<keyword evidence="4" id="KW-1185">Reference proteome</keyword>
<dbReference type="eggNOG" id="COG0189">
    <property type="taxonomic scope" value="Bacteria"/>
</dbReference>
<feature type="domain" description="GH3 C-terminal" evidence="2">
    <location>
        <begin position="450"/>
        <end position="557"/>
    </location>
</feature>
<reference evidence="3 4" key="2">
    <citation type="journal article" date="2012" name="PLoS ONE">
        <title>An ancient pathway combining carbon dioxide fixation with the generation and utilization of a sodium ion gradient for ATP synthesis.</title>
        <authorList>
            <person name="Poehlein A."/>
            <person name="Schmidt S."/>
            <person name="Kaster A.K."/>
            <person name="Goenrich M."/>
            <person name="Vollmers J."/>
            <person name="Thurmer A."/>
            <person name="Bertsch J."/>
            <person name="Schuchmann K."/>
            <person name="Voigt B."/>
            <person name="Hecker M."/>
            <person name="Daniel R."/>
            <person name="Thauer R.K."/>
            <person name="Gottschalk G."/>
            <person name="Muller V."/>
        </authorList>
    </citation>
    <scope>NUCLEOTIDE SEQUENCE [LARGE SCALE GENOMIC DNA]</scope>
    <source>
        <strain evidence="4">ATCC 29683 / DSM 1030 / JCM 2381 / KCTC 1655 / WB1</strain>
    </source>
</reference>
<dbReference type="GO" id="GO:0005737">
    <property type="term" value="C:cytoplasm"/>
    <property type="evidence" value="ECO:0007669"/>
    <property type="project" value="TreeGrafter"/>
</dbReference>
<dbReference type="KEGG" id="awo:Awo_c26130"/>
<gene>
    <name evidence="3" type="ordered locus">Awo_c26130</name>
</gene>
<dbReference type="PANTHER" id="PTHR31901:SF9">
    <property type="entry name" value="GH3 DOMAIN-CONTAINING PROTEIN"/>
    <property type="match status" value="1"/>
</dbReference>
<evidence type="ECO:0000313" key="3">
    <source>
        <dbReference type="EMBL" id="AFA49369.1"/>
    </source>
</evidence>
<dbReference type="EMBL" id="CP002987">
    <property type="protein sequence ID" value="AFA49369.1"/>
    <property type="molecule type" value="Genomic_DNA"/>
</dbReference>
<protein>
    <recommendedName>
        <fullName evidence="5">GH3 auxin-responsive promoter</fullName>
    </recommendedName>
</protein>
<dbReference type="Pfam" id="PF03321">
    <property type="entry name" value="GH3"/>
    <property type="match status" value="1"/>
</dbReference>
<reference evidence="4" key="1">
    <citation type="submission" date="2011-07" db="EMBL/GenBank/DDBJ databases">
        <title>Complete genome sequence of Acetobacterium woodii.</title>
        <authorList>
            <person name="Poehlein A."/>
            <person name="Schmidt S."/>
            <person name="Kaster A.-K."/>
            <person name="Goenrich M."/>
            <person name="Vollmers J."/>
            <person name="Thuermer A."/>
            <person name="Gottschalk G."/>
            <person name="Thauer R.K."/>
            <person name="Daniel R."/>
            <person name="Mueller V."/>
        </authorList>
    </citation>
    <scope>NUCLEOTIDE SEQUENCE [LARGE SCALE GENOMIC DNA]</scope>
    <source>
        <strain evidence="4">ATCC 29683 / DSM 1030 / JCM 2381 / KCTC 1655 / WB1</strain>
    </source>
</reference>
<dbReference type="STRING" id="931626.Awo_c26130"/>
<accession>H6LES6</accession>
<dbReference type="RefSeq" id="WP_014356969.1">
    <property type="nucleotide sequence ID" value="NC_016894.1"/>
</dbReference>
<proteinExistence type="predicted"/>
<dbReference type="InterPro" id="IPR020845">
    <property type="entry name" value="AMP-binding_CS"/>
</dbReference>
<dbReference type="GO" id="GO:0016881">
    <property type="term" value="F:acid-amino acid ligase activity"/>
    <property type="evidence" value="ECO:0007669"/>
    <property type="project" value="TreeGrafter"/>
</dbReference>
<dbReference type="Proteomes" id="UP000007177">
    <property type="component" value="Chromosome"/>
</dbReference>
<dbReference type="InterPro" id="IPR055377">
    <property type="entry name" value="GH3_M"/>
</dbReference>
<dbReference type="HOGENOM" id="CLU_016249_3_2_9"/>
<dbReference type="PANTHER" id="PTHR31901">
    <property type="entry name" value="GH3 DOMAIN-CONTAINING PROTEIN"/>
    <property type="match status" value="1"/>
</dbReference>
<evidence type="ECO:0000259" key="1">
    <source>
        <dbReference type="Pfam" id="PF23571"/>
    </source>
</evidence>